<evidence type="ECO:0000313" key="3">
    <source>
        <dbReference type="Proteomes" id="UP000799440"/>
    </source>
</evidence>
<dbReference type="EMBL" id="MU006570">
    <property type="protein sequence ID" value="KAF2747978.1"/>
    <property type="molecule type" value="Genomic_DNA"/>
</dbReference>
<feature type="compositionally biased region" description="Basic and acidic residues" evidence="1">
    <location>
        <begin position="314"/>
        <end position="327"/>
    </location>
</feature>
<dbReference type="OrthoDB" id="5399183at2759"/>
<evidence type="ECO:0000256" key="1">
    <source>
        <dbReference type="SAM" id="MobiDB-lite"/>
    </source>
</evidence>
<sequence length="767" mass="83449">MAGIVESRKSTADLGGNHLQDHRLLYDSPNVVRYHDQRRRSSAAAPGKANTSQSGSNESAPSSSGDNTNGDEEEDDNGAQADEKEKGEDEPAVFAPSQASGKGKGKRPAIRIEPTHDDDSSRDDEASPLETGSNSLNTLPDLLPNGYKERTYSTVSNTSLLFGEDANDTRTFPRPRIPRILSHSNGTGLLTYQPTDDHSFFEEAIESFDEDNKSLDVDDEDYSGLAQISDDESDIENVEEQEESFIISEAKQKEPEKSLSLFDESSARRSSLDSQMTADYTDFTSGTPFTTPFTFDDFFAPDAPPSPAPVTNRKFSDASTKRVRFDDEVQMSDSSSSSSSELDENLFPDLFLEQEKIPPSLSYLMRMEEDMDSDDADFQGYQSAASDDSAFDGAFAAPARSALLGPDELEDDSSEAGSSGYESDMGDTTDEDDDEVELSGAPRTPIQKSILHRPSSAPASRAATPRPFQRSGAAKGPTRGVFIHEESHEAIAVTDRKTKTLTFYRPRVSTAYAQSNYTAASSCTSTANNSPRTSLAQLRAPEGEFDDDVLNNTMLNSTDIMLTGGLWGTGMNGALIVGGDAIGPPEAFYSYLNFDANGQLLIDGDEYMEIDDTEDDINIGDFMQFDDGDDDTDEEHDEETDVPTTPANSKAAMNGSTPMAETPLARKQNSADAMLEHFDRAGVTAFRNNQSRFRDIACLPHDPSLRASVSRPIRSGRSAETVMSPLRKRSSMKKHAGAAFGRVGKPTSRLRSSMSNGRRRPAMGSFS</sequence>
<accession>A0A6A6VBL8</accession>
<feature type="region of interest" description="Disordered" evidence="1">
    <location>
        <begin position="403"/>
        <end position="476"/>
    </location>
</feature>
<keyword evidence="3" id="KW-1185">Reference proteome</keyword>
<protein>
    <submittedName>
        <fullName evidence="2">Uncharacterized protein</fullName>
    </submittedName>
</protein>
<feature type="compositionally biased region" description="Basic and acidic residues" evidence="1">
    <location>
        <begin position="1"/>
        <end position="11"/>
    </location>
</feature>
<feature type="compositionally biased region" description="Basic residues" evidence="1">
    <location>
        <begin position="726"/>
        <end position="736"/>
    </location>
</feature>
<gene>
    <name evidence="2" type="ORF">M011DRAFT_457906</name>
</gene>
<dbReference type="PANTHER" id="PTHR35711:SF1">
    <property type="entry name" value="ECTODERMAL, ISOFORM F"/>
    <property type="match status" value="1"/>
</dbReference>
<organism evidence="2 3">
    <name type="scientific">Sporormia fimetaria CBS 119925</name>
    <dbReference type="NCBI Taxonomy" id="1340428"/>
    <lineage>
        <taxon>Eukaryota</taxon>
        <taxon>Fungi</taxon>
        <taxon>Dikarya</taxon>
        <taxon>Ascomycota</taxon>
        <taxon>Pezizomycotina</taxon>
        <taxon>Dothideomycetes</taxon>
        <taxon>Pleosporomycetidae</taxon>
        <taxon>Pleosporales</taxon>
        <taxon>Sporormiaceae</taxon>
        <taxon>Sporormia</taxon>
    </lineage>
</organism>
<feature type="compositionally biased region" description="Acidic residues" evidence="1">
    <location>
        <begin position="424"/>
        <end position="437"/>
    </location>
</feature>
<feature type="compositionally biased region" description="Low complexity" evidence="1">
    <location>
        <begin position="453"/>
        <end position="467"/>
    </location>
</feature>
<dbReference type="Proteomes" id="UP000799440">
    <property type="component" value="Unassembled WGS sequence"/>
</dbReference>
<evidence type="ECO:0000313" key="2">
    <source>
        <dbReference type="EMBL" id="KAF2747978.1"/>
    </source>
</evidence>
<feature type="region of interest" description="Disordered" evidence="1">
    <location>
        <begin position="708"/>
        <end position="767"/>
    </location>
</feature>
<dbReference type="PANTHER" id="PTHR35711">
    <property type="entry name" value="EXPRESSED PROTEIN"/>
    <property type="match status" value="1"/>
</dbReference>
<feature type="compositionally biased region" description="Basic and acidic residues" evidence="1">
    <location>
        <begin position="113"/>
        <end position="125"/>
    </location>
</feature>
<feature type="compositionally biased region" description="Low complexity" evidence="1">
    <location>
        <begin position="52"/>
        <end position="68"/>
    </location>
</feature>
<feature type="region of interest" description="Disordered" evidence="1">
    <location>
        <begin position="298"/>
        <end position="353"/>
    </location>
</feature>
<proteinExistence type="predicted"/>
<feature type="region of interest" description="Disordered" evidence="1">
    <location>
        <begin position="1"/>
        <end position="149"/>
    </location>
</feature>
<reference evidence="2" key="1">
    <citation type="journal article" date="2020" name="Stud. Mycol.">
        <title>101 Dothideomycetes genomes: a test case for predicting lifestyles and emergence of pathogens.</title>
        <authorList>
            <person name="Haridas S."/>
            <person name="Albert R."/>
            <person name="Binder M."/>
            <person name="Bloem J."/>
            <person name="Labutti K."/>
            <person name="Salamov A."/>
            <person name="Andreopoulos B."/>
            <person name="Baker S."/>
            <person name="Barry K."/>
            <person name="Bills G."/>
            <person name="Bluhm B."/>
            <person name="Cannon C."/>
            <person name="Castanera R."/>
            <person name="Culley D."/>
            <person name="Daum C."/>
            <person name="Ezra D."/>
            <person name="Gonzalez J."/>
            <person name="Henrissat B."/>
            <person name="Kuo A."/>
            <person name="Liang C."/>
            <person name="Lipzen A."/>
            <person name="Lutzoni F."/>
            <person name="Magnuson J."/>
            <person name="Mondo S."/>
            <person name="Nolan M."/>
            <person name="Ohm R."/>
            <person name="Pangilinan J."/>
            <person name="Park H.-J."/>
            <person name="Ramirez L."/>
            <person name="Alfaro M."/>
            <person name="Sun H."/>
            <person name="Tritt A."/>
            <person name="Yoshinaga Y."/>
            <person name="Zwiers L.-H."/>
            <person name="Turgeon B."/>
            <person name="Goodwin S."/>
            <person name="Spatafora J."/>
            <person name="Crous P."/>
            <person name="Grigoriev I."/>
        </authorList>
    </citation>
    <scope>NUCLEOTIDE SEQUENCE</scope>
    <source>
        <strain evidence="2">CBS 119925</strain>
    </source>
</reference>
<name>A0A6A6VBL8_9PLEO</name>
<dbReference type="AlphaFoldDB" id="A0A6A6VBL8"/>
<feature type="region of interest" description="Disordered" evidence="1">
    <location>
        <begin position="624"/>
        <end position="669"/>
    </location>
</feature>
<feature type="compositionally biased region" description="Acidic residues" evidence="1">
    <location>
        <begin position="624"/>
        <end position="641"/>
    </location>
</feature>